<dbReference type="Gene3D" id="3.50.50.60">
    <property type="entry name" value="FAD/NAD(P)-binding domain"/>
    <property type="match status" value="1"/>
</dbReference>
<evidence type="ECO:0000256" key="5">
    <source>
        <dbReference type="ARBA" id="ARBA00023002"/>
    </source>
</evidence>
<dbReference type="SUPFAM" id="SSF54373">
    <property type="entry name" value="FAD-linked reductases, C-terminal domain"/>
    <property type="match status" value="1"/>
</dbReference>
<dbReference type="PRINTS" id="PR01001">
    <property type="entry name" value="FADG3PDH"/>
</dbReference>
<keyword evidence="3" id="KW-0285">Flavoprotein</keyword>
<comment type="similarity">
    <text evidence="2">Belongs to the FAD-dependent glycerol-3-phosphate dehydrogenase family.</text>
</comment>
<evidence type="ECO:0000256" key="2">
    <source>
        <dbReference type="ARBA" id="ARBA00007330"/>
    </source>
</evidence>
<dbReference type="EMBL" id="CADIJO010000008">
    <property type="protein sequence ID" value="CAB3701782.1"/>
    <property type="molecule type" value="Genomic_DNA"/>
</dbReference>
<evidence type="ECO:0000256" key="3">
    <source>
        <dbReference type="ARBA" id="ARBA00022630"/>
    </source>
</evidence>
<feature type="domain" description="Alpha-glycerophosphate oxidase C-terminal" evidence="8">
    <location>
        <begin position="459"/>
        <end position="584"/>
    </location>
</feature>
<name>A0A6S6ZXB3_9BURK</name>
<reference evidence="9 10" key="1">
    <citation type="submission" date="2020-04" db="EMBL/GenBank/DDBJ databases">
        <authorList>
            <person name="De Canck E."/>
        </authorList>
    </citation>
    <scope>NUCLEOTIDE SEQUENCE [LARGE SCALE GENOMIC DNA]</scope>
    <source>
        <strain evidence="9 10">LMG 3458</strain>
    </source>
</reference>
<dbReference type="PANTHER" id="PTHR11985">
    <property type="entry name" value="GLYCEROL-3-PHOSPHATE DEHYDROGENASE"/>
    <property type="match status" value="1"/>
</dbReference>
<dbReference type="GO" id="GO:0046168">
    <property type="term" value="P:glycerol-3-phosphate catabolic process"/>
    <property type="evidence" value="ECO:0007669"/>
    <property type="project" value="TreeGrafter"/>
</dbReference>
<dbReference type="InterPro" id="IPR038299">
    <property type="entry name" value="DAO_C_sf"/>
</dbReference>
<dbReference type="Pfam" id="PF16901">
    <property type="entry name" value="DAO_C"/>
    <property type="match status" value="1"/>
</dbReference>
<organism evidence="9 10">
    <name type="scientific">Achromobacter deleyi</name>
    <dbReference type="NCBI Taxonomy" id="1353891"/>
    <lineage>
        <taxon>Bacteria</taxon>
        <taxon>Pseudomonadati</taxon>
        <taxon>Pseudomonadota</taxon>
        <taxon>Betaproteobacteria</taxon>
        <taxon>Burkholderiales</taxon>
        <taxon>Alcaligenaceae</taxon>
        <taxon>Achromobacter</taxon>
    </lineage>
</organism>
<evidence type="ECO:0000256" key="4">
    <source>
        <dbReference type="ARBA" id="ARBA00022827"/>
    </source>
</evidence>
<dbReference type="InterPro" id="IPR031656">
    <property type="entry name" value="DAO_C"/>
</dbReference>
<keyword evidence="4" id="KW-0274">FAD</keyword>
<gene>
    <name evidence="9" type="primary">eryB</name>
    <name evidence="9" type="ORF">LMG3458_02698</name>
</gene>
<dbReference type="InterPro" id="IPR036188">
    <property type="entry name" value="FAD/NAD-bd_sf"/>
</dbReference>
<dbReference type="SUPFAM" id="SSF51905">
    <property type="entry name" value="FAD/NAD(P)-binding domain"/>
    <property type="match status" value="1"/>
</dbReference>
<dbReference type="Gene3D" id="3.30.9.10">
    <property type="entry name" value="D-Amino Acid Oxidase, subunit A, domain 2"/>
    <property type="match status" value="1"/>
</dbReference>
<sequence>MSAAGTSTAGTPAAGTPAAGTPAAGTPAAGTPAAGTPAAGMPAADTPYLRPAQLAGRHFSTVIVGAGVNGAGVFRDLCLQGVDCLIVDKGDIAAGASSAPSRMIHGGLRYLESGAFSLVAEATRERNLLLRNAAHLVRPLETVVPLSSRFGGLVGSVLRFAGLRASPGARGLCVVGLGLRLYDRLGRRQRVMPEHRIARVPAADGALFGAAVRWTATYYDAWIRHPEWLVLELIRDGHRDQPASAASNYCSVTACQGRTVTLRDGLTGESVQVTADTVVNATGAWLDRSAGALQGQGSRVMGTKGSHLILDHPALRDALRGRMAYFEASDGRVCIVYPFLDRVLVGSTDIPVDDPDQAATDPAEIDYLLDVLREVFPRLDFGRGDVVYTYVGVRPLAHSDADKPGQISRDHAVVIDPPNASRDVPLICLVGGKWTTFRSLAQLAADAVLAQLGRARAHSTEQLAIGGGAGMPADAPGLDRLLDAIQAASGLGRARVAELVSRYGSGAQALARGFAHEGDAPLRHAPEYSAPEVRFLCRDTAVQHLADLVIRRTLLAIRGRMTAALAAELAGIAAAELGWSPARRDAELQACIATLRDRHFVLFPVSISSPVTI</sequence>
<comment type="cofactor">
    <cofactor evidence="1">
        <name>FAD</name>
        <dbReference type="ChEBI" id="CHEBI:57692"/>
    </cofactor>
</comment>
<proteinExistence type="inferred from homology"/>
<evidence type="ECO:0000259" key="8">
    <source>
        <dbReference type="Pfam" id="PF16901"/>
    </source>
</evidence>
<dbReference type="InterPro" id="IPR006076">
    <property type="entry name" value="FAD-dep_OxRdtase"/>
</dbReference>
<evidence type="ECO:0000256" key="1">
    <source>
        <dbReference type="ARBA" id="ARBA00001974"/>
    </source>
</evidence>
<protein>
    <submittedName>
        <fullName evidence="9">D-erythritol 1-phosphate dehydrogenase</fullName>
        <ecNumber evidence="9">1.1.1.402</ecNumber>
    </submittedName>
</protein>
<feature type="region of interest" description="Disordered" evidence="6">
    <location>
        <begin position="1"/>
        <end position="42"/>
    </location>
</feature>
<dbReference type="Gene3D" id="1.10.8.870">
    <property type="entry name" value="Alpha-glycerophosphate oxidase, cap domain"/>
    <property type="match status" value="1"/>
</dbReference>
<evidence type="ECO:0000313" key="10">
    <source>
        <dbReference type="Proteomes" id="UP000494111"/>
    </source>
</evidence>
<dbReference type="GO" id="GO:0004368">
    <property type="term" value="F:glycerol-3-phosphate dehydrogenase (quinone) activity"/>
    <property type="evidence" value="ECO:0007669"/>
    <property type="project" value="InterPro"/>
</dbReference>
<evidence type="ECO:0000259" key="7">
    <source>
        <dbReference type="Pfam" id="PF01266"/>
    </source>
</evidence>
<evidence type="ECO:0000256" key="6">
    <source>
        <dbReference type="SAM" id="MobiDB-lite"/>
    </source>
</evidence>
<keyword evidence="5 9" id="KW-0560">Oxidoreductase</keyword>
<dbReference type="EC" id="1.1.1.402" evidence="9"/>
<accession>A0A6S6ZXB3</accession>
<evidence type="ECO:0000313" key="9">
    <source>
        <dbReference type="EMBL" id="CAB3701782.1"/>
    </source>
</evidence>
<feature type="domain" description="FAD dependent oxidoreductase" evidence="7">
    <location>
        <begin position="62"/>
        <end position="401"/>
    </location>
</feature>
<dbReference type="InterPro" id="IPR000447">
    <property type="entry name" value="G3P_DH_FAD-dep"/>
</dbReference>
<dbReference type="Proteomes" id="UP000494111">
    <property type="component" value="Unassembled WGS sequence"/>
</dbReference>
<dbReference type="Pfam" id="PF01266">
    <property type="entry name" value="DAO"/>
    <property type="match status" value="1"/>
</dbReference>
<dbReference type="PANTHER" id="PTHR11985:SF15">
    <property type="entry name" value="GLYCEROL-3-PHOSPHATE DEHYDROGENASE, MITOCHONDRIAL"/>
    <property type="match status" value="1"/>
</dbReference>
<dbReference type="AlphaFoldDB" id="A0A6S6ZXB3"/>